<dbReference type="Gene3D" id="1.10.10.10">
    <property type="entry name" value="Winged helix-like DNA-binding domain superfamily/Winged helix DNA-binding domain"/>
    <property type="match status" value="1"/>
</dbReference>
<dbReference type="CDD" id="cd00090">
    <property type="entry name" value="HTH_ARSR"/>
    <property type="match status" value="1"/>
</dbReference>
<dbReference type="InterPro" id="IPR036388">
    <property type="entry name" value="WH-like_DNA-bd_sf"/>
</dbReference>
<dbReference type="InterPro" id="IPR036390">
    <property type="entry name" value="WH_DNA-bd_sf"/>
</dbReference>
<proteinExistence type="predicted"/>
<dbReference type="InterPro" id="IPR011991">
    <property type="entry name" value="ArsR-like_HTH"/>
</dbReference>
<sequence>MPRVWTRLEDPSAARLALHPDYAHLLGLLMTSEWTAAGLARHLHRPLNATHHRLTRLRRAGLAVTRAEPRRGRAVQHYRAVSDAFLIPYHRTTLGSLEDLIGLHEDSFNAVFHRAVVQAGLPLVQREEDIAVRLYTTPGGTRMDITPRAGSFDLLDLLRDDAPALTANWGTLHLTREDAKALQRDLQALLTRYGARGGPDAYLYRLNLAPAGGAEER</sequence>
<reference evidence="2" key="1">
    <citation type="journal article" date="2019" name="Int. J. Syst. Evol. Microbiol.">
        <title>The Global Catalogue of Microorganisms (GCM) 10K type strain sequencing project: providing services to taxonomists for standard genome sequencing and annotation.</title>
        <authorList>
            <consortium name="The Broad Institute Genomics Platform"/>
            <consortium name="The Broad Institute Genome Sequencing Center for Infectious Disease"/>
            <person name="Wu L."/>
            <person name="Ma J."/>
        </authorList>
    </citation>
    <scope>NUCLEOTIDE SEQUENCE [LARGE SCALE GENOMIC DNA]</scope>
    <source>
        <strain evidence="2">JCM 31047</strain>
    </source>
</reference>
<comment type="caution">
    <text evidence="1">The sequence shown here is derived from an EMBL/GenBank/DDBJ whole genome shotgun (WGS) entry which is preliminary data.</text>
</comment>
<dbReference type="RefSeq" id="WP_110827600.1">
    <property type="nucleotide sequence ID" value="NZ_BMQG01000019.1"/>
</dbReference>
<keyword evidence="2" id="KW-1185">Reference proteome</keyword>
<dbReference type="SUPFAM" id="SSF46785">
    <property type="entry name" value="Winged helix' DNA-binding domain"/>
    <property type="match status" value="1"/>
</dbReference>
<dbReference type="AlphaFoldDB" id="A0A8H9GWS5"/>
<evidence type="ECO:0000313" key="2">
    <source>
        <dbReference type="Proteomes" id="UP000600547"/>
    </source>
</evidence>
<dbReference type="EMBL" id="BMQG01000019">
    <property type="protein sequence ID" value="GGM56296.1"/>
    <property type="molecule type" value="Genomic_DNA"/>
</dbReference>
<dbReference type="Proteomes" id="UP000600547">
    <property type="component" value="Unassembled WGS sequence"/>
</dbReference>
<accession>A0A8H9GWS5</accession>
<name>A0A8H9GWS5_9DEIO</name>
<organism evidence="1 2">
    <name type="scientific">Deinococcus arenae</name>
    <dbReference type="NCBI Taxonomy" id="1452751"/>
    <lineage>
        <taxon>Bacteria</taxon>
        <taxon>Thermotogati</taxon>
        <taxon>Deinococcota</taxon>
        <taxon>Deinococci</taxon>
        <taxon>Deinococcales</taxon>
        <taxon>Deinococcaceae</taxon>
        <taxon>Deinococcus</taxon>
    </lineage>
</organism>
<gene>
    <name evidence="1" type="ORF">GCM10008956_35210</name>
</gene>
<evidence type="ECO:0000313" key="1">
    <source>
        <dbReference type="EMBL" id="GGM56296.1"/>
    </source>
</evidence>
<protein>
    <submittedName>
        <fullName evidence="1">Uncharacterized protein</fullName>
    </submittedName>
</protein>